<dbReference type="EMBL" id="MCGO01000056">
    <property type="protein sequence ID" value="ORY36352.1"/>
    <property type="molecule type" value="Genomic_DNA"/>
</dbReference>
<dbReference type="Proteomes" id="UP000193642">
    <property type="component" value="Unassembled WGS sequence"/>
</dbReference>
<keyword evidence="3" id="KW-1185">Reference proteome</keyword>
<sequence length="382" mass="42723">MVAQTPTPSAAAQTPLLHVFLSSLSTAEPVPEEHQIVSNVDASRSRVYQEYKRQKELQRLVNLAAGATSGRDSQARRNKLGLEGSRRRRRQENDTFAHHPLIRALDPTSSNLFDQRDMYPGPQMPQPAAIFSRLPQSIRSTIASAMVLDTAVMPSMNPHYNERTLCRCTRSVGSHALSKADRLQISKGLKKWGEHRDTDLALLELAVQSFFDSVYNPVVVEKDENMVPDASSVEEEWVVINEKSELPDFSDLTFGKTWTTKYATPDFEKSKSGEDGWCQVVNKDGNGKGMSLIIRDQFLKVAIHLLAKFYGLKSNSVDDADSGERITHLNFYPNGKNCYSDSPEEVKTEKLSSAIDCLKDRSKAGAVFLVPEGAFTTFFFQR</sequence>
<name>A0A1Y2BNQ3_9FUNG</name>
<organism evidence="2 3">
    <name type="scientific">Rhizoclosmatium globosum</name>
    <dbReference type="NCBI Taxonomy" id="329046"/>
    <lineage>
        <taxon>Eukaryota</taxon>
        <taxon>Fungi</taxon>
        <taxon>Fungi incertae sedis</taxon>
        <taxon>Chytridiomycota</taxon>
        <taxon>Chytridiomycota incertae sedis</taxon>
        <taxon>Chytridiomycetes</taxon>
        <taxon>Chytridiales</taxon>
        <taxon>Chytriomycetaceae</taxon>
        <taxon>Rhizoclosmatium</taxon>
    </lineage>
</organism>
<accession>A0A1Y2BNQ3</accession>
<comment type="caution">
    <text evidence="2">The sequence shown here is derived from an EMBL/GenBank/DDBJ whole genome shotgun (WGS) entry which is preliminary data.</text>
</comment>
<dbReference type="OrthoDB" id="10256743at2759"/>
<gene>
    <name evidence="2" type="ORF">BCR33DRAFT_722154</name>
</gene>
<evidence type="ECO:0000256" key="1">
    <source>
        <dbReference type="SAM" id="MobiDB-lite"/>
    </source>
</evidence>
<evidence type="ECO:0000313" key="2">
    <source>
        <dbReference type="EMBL" id="ORY36352.1"/>
    </source>
</evidence>
<protein>
    <submittedName>
        <fullName evidence="2">Uncharacterized protein</fullName>
    </submittedName>
</protein>
<proteinExistence type="predicted"/>
<feature type="region of interest" description="Disordered" evidence="1">
    <location>
        <begin position="68"/>
        <end position="97"/>
    </location>
</feature>
<dbReference type="AlphaFoldDB" id="A0A1Y2BNQ3"/>
<evidence type="ECO:0000313" key="3">
    <source>
        <dbReference type="Proteomes" id="UP000193642"/>
    </source>
</evidence>
<reference evidence="2 3" key="1">
    <citation type="submission" date="2016-07" db="EMBL/GenBank/DDBJ databases">
        <title>Pervasive Adenine N6-methylation of Active Genes in Fungi.</title>
        <authorList>
            <consortium name="DOE Joint Genome Institute"/>
            <person name="Mondo S.J."/>
            <person name="Dannebaum R.O."/>
            <person name="Kuo R.C."/>
            <person name="Labutti K."/>
            <person name="Haridas S."/>
            <person name="Kuo A."/>
            <person name="Salamov A."/>
            <person name="Ahrendt S.R."/>
            <person name="Lipzen A."/>
            <person name="Sullivan W."/>
            <person name="Andreopoulos W.B."/>
            <person name="Clum A."/>
            <person name="Lindquist E."/>
            <person name="Daum C."/>
            <person name="Ramamoorthy G.K."/>
            <person name="Gryganskyi A."/>
            <person name="Culley D."/>
            <person name="Magnuson J.K."/>
            <person name="James T.Y."/>
            <person name="O'Malley M.A."/>
            <person name="Stajich J.E."/>
            <person name="Spatafora J.W."/>
            <person name="Visel A."/>
            <person name="Grigoriev I.V."/>
        </authorList>
    </citation>
    <scope>NUCLEOTIDE SEQUENCE [LARGE SCALE GENOMIC DNA]</scope>
    <source>
        <strain evidence="2 3">JEL800</strain>
    </source>
</reference>